<reference evidence="1 2" key="1">
    <citation type="submission" date="2018-03" db="EMBL/GenBank/DDBJ databases">
        <title>Bacteriophage NCPPB3778 and a type I-E CRISPR drive the evolution of the US Biological Select Agent, Rathayibacter toxicus.</title>
        <authorList>
            <person name="Davis E.W.II."/>
            <person name="Tabima J.F."/>
            <person name="Weisberg A.J."/>
            <person name="Dantas Lopes L."/>
            <person name="Wiseman M.S."/>
            <person name="Wiseman M.S."/>
            <person name="Pupko T."/>
            <person name="Belcher M.S."/>
            <person name="Sechler A.J."/>
            <person name="Tancos M.A."/>
            <person name="Schroeder B.K."/>
            <person name="Murray T.D."/>
            <person name="Luster D.G."/>
            <person name="Schneider W.L."/>
            <person name="Rogers E."/>
            <person name="Andreote F.D."/>
            <person name="Grunwald N.J."/>
            <person name="Putnam M.L."/>
            <person name="Chang J.H."/>
        </authorList>
    </citation>
    <scope>NUCLEOTIDE SEQUENCE [LARGE SCALE GENOMIC DNA]</scope>
    <source>
        <strain evidence="1 2">NCCPB 2253</strain>
    </source>
</reference>
<evidence type="ECO:0000313" key="1">
    <source>
        <dbReference type="EMBL" id="AZZ54932.1"/>
    </source>
</evidence>
<dbReference type="EMBL" id="CP028130">
    <property type="protein sequence ID" value="AZZ54932.1"/>
    <property type="molecule type" value="Genomic_DNA"/>
</dbReference>
<evidence type="ECO:0000313" key="2">
    <source>
        <dbReference type="Proteomes" id="UP000283946"/>
    </source>
</evidence>
<dbReference type="Proteomes" id="UP000283946">
    <property type="component" value="Chromosome"/>
</dbReference>
<accession>A0AAD2JG00</accession>
<proteinExistence type="predicted"/>
<dbReference type="RefSeq" id="WP_104354117.1">
    <property type="nucleotide sequence ID" value="NZ_CP028130.1"/>
</dbReference>
<sequence>MTDRLLPSAHYLSMYRDALARGVAPEDDADLLDEINRTQLAGTHLDPRTVGTSLDIVTLVFSDGFALECAAEDAKELASLIARANGWPQHTRVEGPSTNFILVDPAAALPIRQLWDPTKD</sequence>
<organism evidence="1 2">
    <name type="scientific">Rathayibacter iranicus</name>
    <dbReference type="NCBI Taxonomy" id="59737"/>
    <lineage>
        <taxon>Bacteria</taxon>
        <taxon>Bacillati</taxon>
        <taxon>Actinomycetota</taxon>
        <taxon>Actinomycetes</taxon>
        <taxon>Micrococcales</taxon>
        <taxon>Microbacteriaceae</taxon>
        <taxon>Rathayibacter</taxon>
    </lineage>
</organism>
<protein>
    <submittedName>
        <fullName evidence="1">Uncharacterized protein</fullName>
    </submittedName>
</protein>
<name>A0AAD2JG00_9MICO</name>
<dbReference type="AlphaFoldDB" id="A0AAD2JG00"/>
<dbReference type="KEGG" id="ria:C7V51_02810"/>
<gene>
    <name evidence="1" type="ORF">C7V51_02810</name>
</gene>